<keyword evidence="1" id="KW-0812">Transmembrane</keyword>
<organism evidence="3 4">
    <name type="scientific">Sphingomonas palmae</name>
    <dbReference type="NCBI Taxonomy" id="1855283"/>
    <lineage>
        <taxon>Bacteria</taxon>
        <taxon>Pseudomonadati</taxon>
        <taxon>Pseudomonadota</taxon>
        <taxon>Alphaproteobacteria</taxon>
        <taxon>Sphingomonadales</taxon>
        <taxon>Sphingomonadaceae</taxon>
        <taxon>Sphingomonas</taxon>
    </lineage>
</organism>
<dbReference type="InterPro" id="IPR041208">
    <property type="entry name" value="Cap15"/>
</dbReference>
<feature type="transmembrane region" description="Helical" evidence="1">
    <location>
        <begin position="20"/>
        <end position="43"/>
    </location>
</feature>
<gene>
    <name evidence="3" type="ORF">SAMN05216382_2646</name>
</gene>
<feature type="domain" description="CD-NTase-associated protein 15" evidence="2">
    <location>
        <begin position="88"/>
        <end position="206"/>
    </location>
</feature>
<accession>A0A1H7T2K5</accession>
<dbReference type="Proteomes" id="UP000199214">
    <property type="component" value="Unassembled WGS sequence"/>
</dbReference>
<keyword evidence="4" id="KW-1185">Reference proteome</keyword>
<name>A0A1H7T2K5_9SPHN</name>
<evidence type="ECO:0000256" key="1">
    <source>
        <dbReference type="SAM" id="Phobius"/>
    </source>
</evidence>
<keyword evidence="1" id="KW-0472">Membrane</keyword>
<dbReference type="AlphaFoldDB" id="A0A1H7T2K5"/>
<dbReference type="RefSeq" id="WP_093007066.1">
    <property type="nucleotide sequence ID" value="NZ_FNZZ01000005.1"/>
</dbReference>
<sequence>MAIDHEYSVIDHPRAVIGRWLGTAAGAIAAIVTMVAPIITGWFDQLHAKVGTPQWVVAPVAAGVVFTLVHLAFDKLVWRWPLVKALLRIPDLNGVWEVTGRTMNPVEGAPSDWRGELRVVQTWEKIWVQLKTEQSCSSSKAASLLRQPGAGCVLMYSYRNEPRIGEAITPHVGYAELTFDEGLTLADGEYFNSKGRTTFGRMTLARRK</sequence>
<dbReference type="EMBL" id="FNZZ01000005">
    <property type="protein sequence ID" value="SEL78958.1"/>
    <property type="molecule type" value="Genomic_DNA"/>
</dbReference>
<dbReference type="Pfam" id="PF18153">
    <property type="entry name" value="Cap15_CD_rec"/>
    <property type="match status" value="1"/>
</dbReference>
<dbReference type="OrthoDB" id="7505004at2"/>
<evidence type="ECO:0000259" key="2">
    <source>
        <dbReference type="Pfam" id="PF18153"/>
    </source>
</evidence>
<proteinExistence type="predicted"/>
<protein>
    <recommendedName>
        <fullName evidence="2">CD-NTase-associated protein 15 domain-containing protein</fullName>
    </recommendedName>
</protein>
<evidence type="ECO:0000313" key="4">
    <source>
        <dbReference type="Proteomes" id="UP000199214"/>
    </source>
</evidence>
<dbReference type="STRING" id="1855283.SAMN05216382_2646"/>
<keyword evidence="1" id="KW-1133">Transmembrane helix</keyword>
<feature type="transmembrane region" description="Helical" evidence="1">
    <location>
        <begin position="55"/>
        <end position="73"/>
    </location>
</feature>
<evidence type="ECO:0000313" key="3">
    <source>
        <dbReference type="EMBL" id="SEL78958.1"/>
    </source>
</evidence>
<reference evidence="4" key="1">
    <citation type="submission" date="2016-10" db="EMBL/GenBank/DDBJ databases">
        <authorList>
            <person name="Varghese N."/>
            <person name="Submissions S."/>
        </authorList>
    </citation>
    <scope>NUCLEOTIDE SEQUENCE [LARGE SCALE GENOMIC DNA]</scope>
    <source>
        <strain evidence="4">JS21-1</strain>
    </source>
</reference>